<keyword evidence="3" id="KW-1185">Reference proteome</keyword>
<evidence type="ECO:0000313" key="3">
    <source>
        <dbReference type="Proteomes" id="UP001151760"/>
    </source>
</evidence>
<name>A0ABQ5D3N8_9ASTR</name>
<evidence type="ECO:0000313" key="2">
    <source>
        <dbReference type="EMBL" id="GJT33578.1"/>
    </source>
</evidence>
<proteinExistence type="predicted"/>
<reference evidence="2" key="2">
    <citation type="submission" date="2022-01" db="EMBL/GenBank/DDBJ databases">
        <authorList>
            <person name="Yamashiro T."/>
            <person name="Shiraishi A."/>
            <person name="Satake H."/>
            <person name="Nakayama K."/>
        </authorList>
    </citation>
    <scope>NUCLEOTIDE SEQUENCE</scope>
</reference>
<accession>A0ABQ5D3N8</accession>
<dbReference type="Proteomes" id="UP001151760">
    <property type="component" value="Unassembled WGS sequence"/>
</dbReference>
<organism evidence="2 3">
    <name type="scientific">Tanacetum coccineum</name>
    <dbReference type="NCBI Taxonomy" id="301880"/>
    <lineage>
        <taxon>Eukaryota</taxon>
        <taxon>Viridiplantae</taxon>
        <taxon>Streptophyta</taxon>
        <taxon>Embryophyta</taxon>
        <taxon>Tracheophyta</taxon>
        <taxon>Spermatophyta</taxon>
        <taxon>Magnoliopsida</taxon>
        <taxon>eudicotyledons</taxon>
        <taxon>Gunneridae</taxon>
        <taxon>Pentapetalae</taxon>
        <taxon>asterids</taxon>
        <taxon>campanulids</taxon>
        <taxon>Asterales</taxon>
        <taxon>Asteraceae</taxon>
        <taxon>Asteroideae</taxon>
        <taxon>Anthemideae</taxon>
        <taxon>Anthemidinae</taxon>
        <taxon>Tanacetum</taxon>
    </lineage>
</organism>
<gene>
    <name evidence="2" type="ORF">Tco_0923997</name>
</gene>
<protein>
    <submittedName>
        <fullName evidence="2">Uncharacterized protein</fullName>
    </submittedName>
</protein>
<reference evidence="2" key="1">
    <citation type="journal article" date="2022" name="Int. J. Mol. Sci.">
        <title>Draft Genome of Tanacetum Coccineum: Genomic Comparison of Closely Related Tanacetum-Family Plants.</title>
        <authorList>
            <person name="Yamashiro T."/>
            <person name="Shiraishi A."/>
            <person name="Nakayama K."/>
            <person name="Satake H."/>
        </authorList>
    </citation>
    <scope>NUCLEOTIDE SEQUENCE</scope>
</reference>
<comment type="caution">
    <text evidence="2">The sequence shown here is derived from an EMBL/GenBank/DDBJ whole genome shotgun (WGS) entry which is preliminary data.</text>
</comment>
<evidence type="ECO:0000256" key="1">
    <source>
        <dbReference type="SAM" id="MobiDB-lite"/>
    </source>
</evidence>
<sequence length="376" mass="42247">MQRQEGEVDRGITLEVRLIVTECSGTKSDKQDTNSSSGNYTTHAVDANIRPVNDQEPFVEVQLTAQHNILANEQHHSEQSEPIYDTFTLHYLPKVREYVLANPHHVIAPGLSRNNQEESYGSNDMAHNHYLEESRKKTQEKNRNLKPSVMHTTSLQNTTNDSKQKPRSNNQASWSLPVSKSSGVTLNSMPLVDHSRNPSLFLDSKHFVCLTCQKCVFNANHDACVTKFLNEILIGHRFSPNKSSAVYEKTSPRSCLRCKPTGRIFNTVGLRPADPTGLPVTTSLEHDAPYESTSSNQEQDQSLTISQGADVQTEQALFEYTPVQNILNRDSSSQESSLNVQLSYTPFELLGRWTKNHPLTNVIGNPSRSVFTRKQL</sequence>
<feature type="region of interest" description="Disordered" evidence="1">
    <location>
        <begin position="281"/>
        <end position="306"/>
    </location>
</feature>
<feature type="compositionally biased region" description="Basic and acidic residues" evidence="1">
    <location>
        <begin position="134"/>
        <end position="143"/>
    </location>
</feature>
<feature type="compositionally biased region" description="Polar residues" evidence="1">
    <location>
        <begin position="150"/>
        <end position="177"/>
    </location>
</feature>
<feature type="region of interest" description="Disordered" evidence="1">
    <location>
        <begin position="134"/>
        <end position="177"/>
    </location>
</feature>
<feature type="compositionally biased region" description="Polar residues" evidence="1">
    <location>
        <begin position="291"/>
        <end position="306"/>
    </location>
</feature>
<dbReference type="EMBL" id="BQNB010014890">
    <property type="protein sequence ID" value="GJT33578.1"/>
    <property type="molecule type" value="Genomic_DNA"/>
</dbReference>